<name>A0ABW3FH51_9HYPH</name>
<accession>A0ABW3FH51</accession>
<feature type="transmembrane region" description="Helical" evidence="13">
    <location>
        <begin position="261"/>
        <end position="285"/>
    </location>
</feature>
<evidence type="ECO:0000256" key="2">
    <source>
        <dbReference type="ARBA" id="ARBA00004651"/>
    </source>
</evidence>
<keyword evidence="11 13" id="KW-0472">Membrane</keyword>
<protein>
    <recommendedName>
        <fullName evidence="13">Nickel/cobalt efflux system</fullName>
    </recommendedName>
</protein>
<keyword evidence="9" id="KW-0406">Ion transport</keyword>
<feature type="transmembrane region" description="Helical" evidence="13">
    <location>
        <begin position="306"/>
        <end position="330"/>
    </location>
</feature>
<dbReference type="EMBL" id="JBHTJV010000005">
    <property type="protein sequence ID" value="MFD0916265.1"/>
    <property type="molecule type" value="Genomic_DNA"/>
</dbReference>
<feature type="region of interest" description="Disordered" evidence="14">
    <location>
        <begin position="182"/>
        <end position="204"/>
    </location>
</feature>
<feature type="transmembrane region" description="Helical" evidence="13">
    <location>
        <begin position="150"/>
        <end position="167"/>
    </location>
</feature>
<evidence type="ECO:0000256" key="5">
    <source>
        <dbReference type="ARBA" id="ARBA00022475"/>
    </source>
</evidence>
<comment type="subcellular location">
    <subcellularLocation>
        <location evidence="2 13">Cell membrane</location>
        <topology evidence="2 13">Multi-pass membrane protein</topology>
    </subcellularLocation>
</comment>
<keyword evidence="10" id="KW-0921">Nickel transport</keyword>
<feature type="compositionally biased region" description="Basic residues" evidence="14">
    <location>
        <begin position="182"/>
        <end position="201"/>
    </location>
</feature>
<dbReference type="InterPro" id="IPR051224">
    <property type="entry name" value="NiCoT_RcnA"/>
</dbReference>
<comment type="similarity">
    <text evidence="13">Belongs to the NiCoT transporter (TC 2.A.52) family.</text>
</comment>
<feature type="transmembrane region" description="Helical" evidence="13">
    <location>
        <begin position="231"/>
        <end position="255"/>
    </location>
</feature>
<dbReference type="Gene3D" id="3.40.50.1980">
    <property type="entry name" value="Nitrogenase molybdenum iron protein domain"/>
    <property type="match status" value="1"/>
</dbReference>
<dbReference type="InterPro" id="IPR011541">
    <property type="entry name" value="Ni/Co_transpt_high_affinity"/>
</dbReference>
<proteinExistence type="inferred from homology"/>
<sequence>MSLIGSRFFAVSLALLPAVLLVAFFSYGPGEALYRDLLVYVFEQQRNFHDAMKNSLSTMADGAGLSAGASLVIGSFLYGVFHAAGPGHGKVILSTYLLTQPENVRRSLGLAFASALMQGFVAIFLVYGLFWLFDMVPKQSREAVIWSERLSYGLVIAIGGWLLWRAVRGFLSLRKADAHHHHDHAHDHHGHHHHDHSHGHNHGAGEVCSTCGHSHVPTQEDVAQARDIKSWLGVIFSIGLRPCSGAVLVLVFARFVDLEIAGVFAVLAISLGTAITVGMVAFVAVRMRTFALGLSSGAGDGMAWAAHTFAALGGVFFLFMGYGLLAASFAPVSRGMGL</sequence>
<evidence type="ECO:0000256" key="3">
    <source>
        <dbReference type="ARBA" id="ARBA00022426"/>
    </source>
</evidence>
<evidence type="ECO:0000256" key="11">
    <source>
        <dbReference type="ARBA" id="ARBA00023136"/>
    </source>
</evidence>
<evidence type="ECO:0000256" key="9">
    <source>
        <dbReference type="ARBA" id="ARBA00023065"/>
    </source>
</evidence>
<keyword evidence="8 13" id="KW-1133">Transmembrane helix</keyword>
<feature type="transmembrane region" description="Helical" evidence="13">
    <location>
        <begin position="108"/>
        <end position="130"/>
    </location>
</feature>
<evidence type="ECO:0000256" key="13">
    <source>
        <dbReference type="RuleBase" id="RU362101"/>
    </source>
</evidence>
<dbReference type="PANTHER" id="PTHR40659:SF1">
    <property type="entry name" value="NICKEL_COBALT EFFLUX SYSTEM RCNA"/>
    <property type="match status" value="1"/>
</dbReference>
<organism evidence="15 16">
    <name type="scientific">Pseudahrensia aquimaris</name>
    <dbReference type="NCBI Taxonomy" id="744461"/>
    <lineage>
        <taxon>Bacteria</taxon>
        <taxon>Pseudomonadati</taxon>
        <taxon>Pseudomonadota</taxon>
        <taxon>Alphaproteobacteria</taxon>
        <taxon>Hyphomicrobiales</taxon>
        <taxon>Ahrensiaceae</taxon>
        <taxon>Pseudahrensia</taxon>
    </lineage>
</organism>
<evidence type="ECO:0000256" key="7">
    <source>
        <dbReference type="ARBA" id="ARBA00022692"/>
    </source>
</evidence>
<dbReference type="Pfam" id="PF03824">
    <property type="entry name" value="NicO"/>
    <property type="match status" value="1"/>
</dbReference>
<evidence type="ECO:0000256" key="14">
    <source>
        <dbReference type="SAM" id="MobiDB-lite"/>
    </source>
</evidence>
<feature type="transmembrane region" description="Helical" evidence="13">
    <location>
        <begin position="7"/>
        <end position="27"/>
    </location>
</feature>
<comment type="function">
    <text evidence="1">Efflux system for nickel and cobalt.</text>
</comment>
<keyword evidence="7 13" id="KW-0812">Transmembrane</keyword>
<dbReference type="PANTHER" id="PTHR40659">
    <property type="entry name" value="NICKEL/COBALT EFFLUX SYSTEM RCNA"/>
    <property type="match status" value="1"/>
</dbReference>
<evidence type="ECO:0000256" key="4">
    <source>
        <dbReference type="ARBA" id="ARBA00022448"/>
    </source>
</evidence>
<keyword evidence="12" id="KW-0170">Cobalt</keyword>
<keyword evidence="4 13" id="KW-0813">Transport</keyword>
<evidence type="ECO:0000256" key="8">
    <source>
        <dbReference type="ARBA" id="ARBA00022989"/>
    </source>
</evidence>
<evidence type="ECO:0000256" key="1">
    <source>
        <dbReference type="ARBA" id="ARBA00002510"/>
    </source>
</evidence>
<gene>
    <name evidence="15" type="ORF">ACFQ14_07595</name>
</gene>
<keyword evidence="5" id="KW-1003">Cell membrane</keyword>
<dbReference type="RefSeq" id="WP_377212127.1">
    <property type="nucleotide sequence ID" value="NZ_JBHTJV010000005.1"/>
</dbReference>
<reference evidence="16" key="1">
    <citation type="journal article" date="2019" name="Int. J. Syst. Evol. Microbiol.">
        <title>The Global Catalogue of Microorganisms (GCM) 10K type strain sequencing project: providing services to taxonomists for standard genome sequencing and annotation.</title>
        <authorList>
            <consortium name="The Broad Institute Genomics Platform"/>
            <consortium name="The Broad Institute Genome Sequencing Center for Infectious Disease"/>
            <person name="Wu L."/>
            <person name="Ma J."/>
        </authorList>
    </citation>
    <scope>NUCLEOTIDE SEQUENCE [LARGE SCALE GENOMIC DNA]</scope>
    <source>
        <strain evidence="16">CCUG 60023</strain>
    </source>
</reference>
<evidence type="ECO:0000256" key="12">
    <source>
        <dbReference type="ARBA" id="ARBA00023285"/>
    </source>
</evidence>
<keyword evidence="3" id="KW-0171">Cobalt transport</keyword>
<feature type="transmembrane region" description="Helical" evidence="13">
    <location>
        <begin position="62"/>
        <end position="81"/>
    </location>
</feature>
<keyword evidence="6" id="KW-0533">Nickel</keyword>
<keyword evidence="16" id="KW-1185">Reference proteome</keyword>
<evidence type="ECO:0000313" key="16">
    <source>
        <dbReference type="Proteomes" id="UP001597101"/>
    </source>
</evidence>
<comment type="caution">
    <text evidence="15">The sequence shown here is derived from an EMBL/GenBank/DDBJ whole genome shotgun (WGS) entry which is preliminary data.</text>
</comment>
<evidence type="ECO:0000313" key="15">
    <source>
        <dbReference type="EMBL" id="MFD0916265.1"/>
    </source>
</evidence>
<evidence type="ECO:0000256" key="10">
    <source>
        <dbReference type="ARBA" id="ARBA00023112"/>
    </source>
</evidence>
<evidence type="ECO:0000256" key="6">
    <source>
        <dbReference type="ARBA" id="ARBA00022596"/>
    </source>
</evidence>
<dbReference type="Proteomes" id="UP001597101">
    <property type="component" value="Unassembled WGS sequence"/>
</dbReference>